<reference evidence="1" key="2">
    <citation type="submission" date="2020-11" db="EMBL/GenBank/DDBJ databases">
        <authorList>
            <person name="McCartney M.A."/>
            <person name="Auch B."/>
            <person name="Kono T."/>
            <person name="Mallez S."/>
            <person name="Becker A."/>
            <person name="Gohl D.M."/>
            <person name="Silverstein K.A.T."/>
            <person name="Koren S."/>
            <person name="Bechman K.B."/>
            <person name="Herman A."/>
            <person name="Abrahante J.E."/>
            <person name="Garbe J."/>
        </authorList>
    </citation>
    <scope>NUCLEOTIDE SEQUENCE</scope>
    <source>
        <strain evidence="1">Duluth1</strain>
        <tissue evidence="1">Whole animal</tissue>
    </source>
</reference>
<proteinExistence type="predicted"/>
<evidence type="ECO:0000313" key="2">
    <source>
        <dbReference type="Proteomes" id="UP000828390"/>
    </source>
</evidence>
<sequence>MIQHRHFNIHESIAFNNLRRGWHQLLCRVQVLRSVSWSSRRLRICPMLRTVCHQQFVQRREGLMSALPALSSTIPPDPRLQLSVGAVDRRLMLCAQLIRQCMFGTVPGLEN</sequence>
<comment type="caution">
    <text evidence="1">The sequence shown here is derived from an EMBL/GenBank/DDBJ whole genome shotgun (WGS) entry which is preliminary data.</text>
</comment>
<protein>
    <submittedName>
        <fullName evidence="1">Uncharacterized protein</fullName>
    </submittedName>
</protein>
<evidence type="ECO:0000313" key="1">
    <source>
        <dbReference type="EMBL" id="KAH3820944.1"/>
    </source>
</evidence>
<accession>A0A9D4GPH0</accession>
<name>A0A9D4GPH0_DREPO</name>
<keyword evidence="2" id="KW-1185">Reference proteome</keyword>
<reference evidence="1" key="1">
    <citation type="journal article" date="2019" name="bioRxiv">
        <title>The Genome of the Zebra Mussel, Dreissena polymorpha: A Resource for Invasive Species Research.</title>
        <authorList>
            <person name="McCartney M.A."/>
            <person name="Auch B."/>
            <person name="Kono T."/>
            <person name="Mallez S."/>
            <person name="Zhang Y."/>
            <person name="Obille A."/>
            <person name="Becker A."/>
            <person name="Abrahante J.E."/>
            <person name="Garbe J."/>
            <person name="Badalamenti J.P."/>
            <person name="Herman A."/>
            <person name="Mangelson H."/>
            <person name="Liachko I."/>
            <person name="Sullivan S."/>
            <person name="Sone E.D."/>
            <person name="Koren S."/>
            <person name="Silverstein K.A.T."/>
            <person name="Beckman K.B."/>
            <person name="Gohl D.M."/>
        </authorList>
    </citation>
    <scope>NUCLEOTIDE SEQUENCE</scope>
    <source>
        <strain evidence="1">Duluth1</strain>
        <tissue evidence="1">Whole animal</tissue>
    </source>
</reference>
<gene>
    <name evidence="1" type="ORF">DPMN_122696</name>
</gene>
<organism evidence="1 2">
    <name type="scientific">Dreissena polymorpha</name>
    <name type="common">Zebra mussel</name>
    <name type="synonym">Mytilus polymorpha</name>
    <dbReference type="NCBI Taxonomy" id="45954"/>
    <lineage>
        <taxon>Eukaryota</taxon>
        <taxon>Metazoa</taxon>
        <taxon>Spiralia</taxon>
        <taxon>Lophotrochozoa</taxon>
        <taxon>Mollusca</taxon>
        <taxon>Bivalvia</taxon>
        <taxon>Autobranchia</taxon>
        <taxon>Heteroconchia</taxon>
        <taxon>Euheterodonta</taxon>
        <taxon>Imparidentia</taxon>
        <taxon>Neoheterodontei</taxon>
        <taxon>Myida</taxon>
        <taxon>Dreissenoidea</taxon>
        <taxon>Dreissenidae</taxon>
        <taxon>Dreissena</taxon>
    </lineage>
</organism>
<dbReference type="EMBL" id="JAIWYP010000005">
    <property type="protein sequence ID" value="KAH3820944.1"/>
    <property type="molecule type" value="Genomic_DNA"/>
</dbReference>
<dbReference type="Proteomes" id="UP000828390">
    <property type="component" value="Unassembled WGS sequence"/>
</dbReference>
<dbReference type="AlphaFoldDB" id="A0A9D4GPH0"/>